<protein>
    <submittedName>
        <fullName evidence="7">TetR family transcriptional regulator</fullName>
    </submittedName>
</protein>
<sequence length="269" mass="28863">MSDLDGVRAQRKAQTRARILEVARELFETCGFSAVTVAEVASAAGVSVQTVFNHFATKEELFFAGRVPWVEGLAEAVRSRGRQRSALTALRSYLVDWVRADIVAAATEEHRRFVATLEAAPALRVYERELYHEAVTRLTKALIEAGSQGWKEESGCRRGRDPEDVSIIASLTASVWLAAIRALLLDLRSAPPPAPGTAAVAAVVELAERILDGLQNGLGIVSGEHGSTSCGVLTRTESSEPLAAPRQPAPQQRPARQMSLGSGGAGRLR</sequence>
<evidence type="ECO:0000256" key="5">
    <source>
        <dbReference type="SAM" id="MobiDB-lite"/>
    </source>
</evidence>
<keyword evidence="2 4" id="KW-0238">DNA-binding</keyword>
<dbReference type="PRINTS" id="PR00455">
    <property type="entry name" value="HTHTETR"/>
</dbReference>
<dbReference type="PROSITE" id="PS50977">
    <property type="entry name" value="HTH_TETR_2"/>
    <property type="match status" value="1"/>
</dbReference>
<reference evidence="7 8" key="1">
    <citation type="submission" date="2019-06" db="EMBL/GenBank/DDBJ databases">
        <title>Sequencing the genomes of 1000 actinobacteria strains.</title>
        <authorList>
            <person name="Klenk H.-P."/>
        </authorList>
    </citation>
    <scope>NUCLEOTIDE SEQUENCE [LARGE SCALE GENOMIC DNA]</scope>
    <source>
        <strain evidence="7 8">DSM 46837</strain>
    </source>
</reference>
<accession>A0A543PJ79</accession>
<dbReference type="EMBL" id="VFQE01000001">
    <property type="protein sequence ID" value="TQN44118.1"/>
    <property type="molecule type" value="Genomic_DNA"/>
</dbReference>
<comment type="caution">
    <text evidence="7">The sequence shown here is derived from an EMBL/GenBank/DDBJ whole genome shotgun (WGS) entry which is preliminary data.</text>
</comment>
<feature type="domain" description="HTH tetR-type" evidence="6">
    <location>
        <begin position="13"/>
        <end position="73"/>
    </location>
</feature>
<feature type="DNA-binding region" description="H-T-H motif" evidence="4">
    <location>
        <begin position="36"/>
        <end position="55"/>
    </location>
</feature>
<dbReference type="GO" id="GO:0003700">
    <property type="term" value="F:DNA-binding transcription factor activity"/>
    <property type="evidence" value="ECO:0007669"/>
    <property type="project" value="TreeGrafter"/>
</dbReference>
<organism evidence="7 8">
    <name type="scientific">Blastococcus colisei</name>
    <dbReference type="NCBI Taxonomy" id="1564162"/>
    <lineage>
        <taxon>Bacteria</taxon>
        <taxon>Bacillati</taxon>
        <taxon>Actinomycetota</taxon>
        <taxon>Actinomycetes</taxon>
        <taxon>Geodermatophilales</taxon>
        <taxon>Geodermatophilaceae</taxon>
        <taxon>Blastococcus</taxon>
    </lineage>
</organism>
<evidence type="ECO:0000256" key="2">
    <source>
        <dbReference type="ARBA" id="ARBA00023125"/>
    </source>
</evidence>
<dbReference type="Pfam" id="PF00440">
    <property type="entry name" value="TetR_N"/>
    <property type="match status" value="1"/>
</dbReference>
<evidence type="ECO:0000256" key="3">
    <source>
        <dbReference type="ARBA" id="ARBA00023163"/>
    </source>
</evidence>
<evidence type="ECO:0000313" key="7">
    <source>
        <dbReference type="EMBL" id="TQN44118.1"/>
    </source>
</evidence>
<dbReference type="AlphaFoldDB" id="A0A543PJ79"/>
<dbReference type="GO" id="GO:0000976">
    <property type="term" value="F:transcription cis-regulatory region binding"/>
    <property type="evidence" value="ECO:0007669"/>
    <property type="project" value="TreeGrafter"/>
</dbReference>
<dbReference type="Gene3D" id="1.10.357.10">
    <property type="entry name" value="Tetracycline Repressor, domain 2"/>
    <property type="match status" value="1"/>
</dbReference>
<evidence type="ECO:0000256" key="4">
    <source>
        <dbReference type="PROSITE-ProRule" id="PRU00335"/>
    </source>
</evidence>
<dbReference type="PANTHER" id="PTHR30055">
    <property type="entry name" value="HTH-TYPE TRANSCRIPTIONAL REGULATOR RUTR"/>
    <property type="match status" value="1"/>
</dbReference>
<gene>
    <name evidence="7" type="ORF">FHU33_3604</name>
</gene>
<dbReference type="InterPro" id="IPR050109">
    <property type="entry name" value="HTH-type_TetR-like_transc_reg"/>
</dbReference>
<name>A0A543PJ79_9ACTN</name>
<dbReference type="InterPro" id="IPR009057">
    <property type="entry name" value="Homeodomain-like_sf"/>
</dbReference>
<evidence type="ECO:0000256" key="1">
    <source>
        <dbReference type="ARBA" id="ARBA00023015"/>
    </source>
</evidence>
<keyword evidence="1" id="KW-0805">Transcription regulation</keyword>
<feature type="compositionally biased region" description="Low complexity" evidence="5">
    <location>
        <begin position="243"/>
        <end position="257"/>
    </location>
</feature>
<dbReference type="RefSeq" id="WP_211355175.1">
    <property type="nucleotide sequence ID" value="NZ_VFQE01000001.1"/>
</dbReference>
<proteinExistence type="predicted"/>
<dbReference type="InterPro" id="IPR001647">
    <property type="entry name" value="HTH_TetR"/>
</dbReference>
<dbReference type="PANTHER" id="PTHR30055:SF234">
    <property type="entry name" value="HTH-TYPE TRANSCRIPTIONAL REGULATOR BETI"/>
    <property type="match status" value="1"/>
</dbReference>
<keyword evidence="3" id="KW-0804">Transcription</keyword>
<dbReference type="SUPFAM" id="SSF46689">
    <property type="entry name" value="Homeodomain-like"/>
    <property type="match status" value="1"/>
</dbReference>
<evidence type="ECO:0000259" key="6">
    <source>
        <dbReference type="PROSITE" id="PS50977"/>
    </source>
</evidence>
<dbReference type="Proteomes" id="UP000319865">
    <property type="component" value="Unassembled WGS sequence"/>
</dbReference>
<feature type="region of interest" description="Disordered" evidence="5">
    <location>
        <begin position="229"/>
        <end position="269"/>
    </location>
</feature>
<evidence type="ECO:0000313" key="8">
    <source>
        <dbReference type="Proteomes" id="UP000319865"/>
    </source>
</evidence>
<keyword evidence="8" id="KW-1185">Reference proteome</keyword>